<dbReference type="KEGG" id="csil:CBE74_10780"/>
<organism evidence="2 3">
    <name type="scientific">Corynebacterium silvaticum</name>
    <dbReference type="NCBI Taxonomy" id="2320431"/>
    <lineage>
        <taxon>Bacteria</taxon>
        <taxon>Bacillati</taxon>
        <taxon>Actinomycetota</taxon>
        <taxon>Actinomycetes</taxon>
        <taxon>Mycobacteriales</taxon>
        <taxon>Corynebacteriaceae</taxon>
        <taxon>Corynebacterium</taxon>
    </lineage>
</organism>
<reference evidence="2 3" key="1">
    <citation type="journal article" date="2014" name="BMC Vet. Res.">
        <title>First report of Corynebacterium pseudotuberculosis from caseous lymphadenitis lesions in Black Alentejano pig (Sus scrofa domesticus).</title>
        <authorList>
            <person name="Oliveira M."/>
            <person name="Barroco C."/>
            <person name="Mottola C."/>
            <person name="Santos R."/>
            <person name="Lemsaddek A."/>
            <person name="Tavares L."/>
            <person name="Semedo-Lemsaddek T."/>
        </authorList>
    </citation>
    <scope>NUCLEOTIDE SEQUENCE [LARGE SCALE GENOMIC DNA]</scope>
    <source>
        <strain evidence="2 3">PO100/5</strain>
    </source>
</reference>
<dbReference type="PANTHER" id="PTHR24271:SF50">
    <property type="match status" value="1"/>
</dbReference>
<dbReference type="Gene3D" id="2.40.10.10">
    <property type="entry name" value="Trypsin-like serine proteases"/>
    <property type="match status" value="2"/>
</dbReference>
<reference evidence="2 3" key="3">
    <citation type="journal article" date="2020" name="Int. J. Syst. Evol. Microbiol.">
        <title>Corynebacterium silvaticum sp. nov., a unique group of NTTB corynebacteria in wild boar and roe deer.</title>
        <authorList>
            <person name="Dangel A."/>
            <person name="Berger A."/>
            <person name="Rau J."/>
            <person name="Eisenberg T."/>
            <person name="Kampfer P."/>
            <person name="Margos G."/>
            <person name="Contzen M."/>
            <person name="Busse H.J."/>
            <person name="Konrad R."/>
            <person name="Peters M."/>
            <person name="Sting R."/>
            <person name="Sing A."/>
        </authorList>
    </citation>
    <scope>NUCLEOTIDE SEQUENCE [LARGE SCALE GENOMIC DNA]</scope>
    <source>
        <strain evidence="2 3">PO100/5</strain>
    </source>
</reference>
<dbReference type="SUPFAM" id="SSF50494">
    <property type="entry name" value="Trypsin-like serine proteases"/>
    <property type="match status" value="1"/>
</dbReference>
<evidence type="ECO:0000313" key="3">
    <source>
        <dbReference type="Proteomes" id="UP000195652"/>
    </source>
</evidence>
<dbReference type="PRINTS" id="PR00722">
    <property type="entry name" value="CHYMOTRYPSIN"/>
</dbReference>
<keyword evidence="1" id="KW-1015">Disulfide bond</keyword>
<proteinExistence type="predicted"/>
<dbReference type="InterPro" id="IPR043504">
    <property type="entry name" value="Peptidase_S1_PA_chymotrypsin"/>
</dbReference>
<dbReference type="Pfam" id="PF00089">
    <property type="entry name" value="Trypsin"/>
    <property type="match status" value="1"/>
</dbReference>
<keyword evidence="3" id="KW-1185">Reference proteome</keyword>
<dbReference type="InterPro" id="IPR001254">
    <property type="entry name" value="Trypsin_dom"/>
</dbReference>
<dbReference type="InterPro" id="IPR009003">
    <property type="entry name" value="Peptidase_S1_PA"/>
</dbReference>
<protein>
    <submittedName>
        <fullName evidence="2">S1 family peptidase</fullName>
    </submittedName>
</protein>
<evidence type="ECO:0000313" key="2">
    <source>
        <dbReference type="EMBL" id="ARU46848.2"/>
    </source>
</evidence>
<dbReference type="PROSITE" id="PS00135">
    <property type="entry name" value="TRYPSIN_SER"/>
    <property type="match status" value="1"/>
</dbReference>
<dbReference type="AlphaFoldDB" id="A0A7U5K9S0"/>
<reference evidence="2 3" key="4">
    <citation type="journal article" date="2020" name="PLoS ONE">
        <title>Taxonomic classification of strain PO100/5 shows a broader geographic distribution and genetic markers of the recently described Corynebacterium silvaticum.</title>
        <authorList>
            <person name="Viana M.V.C."/>
            <person name="Profeta R."/>
            <person name="da Silva A.L."/>
            <person name="Hurtado R."/>
            <person name="Cerqueira J.C."/>
            <person name="Ribeiro B.F.S."/>
            <person name="Almeida M.O."/>
            <person name="Morais-Rodrigues F."/>
            <person name="Soares S.C."/>
            <person name="Oliveira M."/>
            <person name="Tavares L."/>
            <person name="Figueiredo H."/>
            <person name="Wattam A.R."/>
            <person name="Barh D."/>
            <person name="Ghosh P."/>
            <person name="Silva A."/>
            <person name="Azevedo V."/>
        </authorList>
    </citation>
    <scope>NUCLEOTIDE SEQUENCE [LARGE SCALE GENOMIC DNA]</scope>
    <source>
        <strain evidence="2 3">PO100/5</strain>
    </source>
</reference>
<gene>
    <name evidence="2" type="ORF">CBE74_10780</name>
</gene>
<dbReference type="PROSITE" id="PS50240">
    <property type="entry name" value="TRYPSIN_DOM"/>
    <property type="match status" value="1"/>
</dbReference>
<dbReference type="InterPro" id="IPR033116">
    <property type="entry name" value="TRYPSIN_SER"/>
</dbReference>
<name>A0A7U5K9S0_9CORY</name>
<dbReference type="GO" id="GO:0004252">
    <property type="term" value="F:serine-type endopeptidase activity"/>
    <property type="evidence" value="ECO:0007669"/>
    <property type="project" value="InterPro"/>
</dbReference>
<evidence type="ECO:0000256" key="1">
    <source>
        <dbReference type="ARBA" id="ARBA00023157"/>
    </source>
</evidence>
<dbReference type="SMART" id="SM00020">
    <property type="entry name" value="Tryp_SPc"/>
    <property type="match status" value="1"/>
</dbReference>
<dbReference type="InterPro" id="IPR001314">
    <property type="entry name" value="Peptidase_S1A"/>
</dbReference>
<reference evidence="2 3" key="2">
    <citation type="journal article" date="2020" name="Antonie Van Leeuwenhoek">
        <title>Phylogenomic characterisation of a novel corynebacterial species pathogenic to animals.</title>
        <authorList>
            <person name="Moller J."/>
            <person name="Musella L."/>
            <person name="Melnikov V."/>
            <person name="Geissdorfer W."/>
            <person name="Burkovski A."/>
            <person name="Sangal V."/>
        </authorList>
    </citation>
    <scope>NUCLEOTIDE SEQUENCE [LARGE SCALE GENOMIC DNA]</scope>
    <source>
        <strain evidence="2 3">PO100/5</strain>
    </source>
</reference>
<dbReference type="GO" id="GO:0006508">
    <property type="term" value="P:proteolysis"/>
    <property type="evidence" value="ECO:0007669"/>
    <property type="project" value="InterPro"/>
</dbReference>
<dbReference type="Proteomes" id="UP000195652">
    <property type="component" value="Chromosome"/>
</dbReference>
<dbReference type="EMBL" id="CP021417">
    <property type="protein sequence ID" value="ARU46848.2"/>
    <property type="molecule type" value="Genomic_DNA"/>
</dbReference>
<sequence>MKRFNRCVASVIASAGLVMLSAPASHALEGAEAAPVNEESRSVVALSLGKAGQFGDCTGTLLNERWVISARHCFALEDPSGGKARVGQAPDTAEYDIDGWVFAPSGDIALAHLAQQVEDVSAAKLPEKEITVGAEGRLYGWSSSSKLAAEGKLPSSKISVVEIFGDAKSKQTKLAHVSIVDGGGIQPGDSGGPLFVDGKLAGVATAGAVSENPDKPAPGGFYTTVIEQKKWIEDTIKGEGEGVLQTEAADLPEDIAPKQHGGRAPWYGAGAVVLLAIIAAYSRLSNKKQGAKS</sequence>
<accession>A0A7U5K9S0</accession>
<dbReference type="OrthoDB" id="9815928at2"/>
<dbReference type="PANTHER" id="PTHR24271">
    <property type="entry name" value="KALLIKREIN-RELATED"/>
    <property type="match status" value="1"/>
</dbReference>